<dbReference type="AlphaFoldDB" id="A0AAW6HNP7"/>
<reference evidence="4" key="1">
    <citation type="submission" date="2021-11" db="EMBL/GenBank/DDBJ databases">
        <title>Description of Mycoplasma bradburyaesp. nov.from sea birds: a tribute to a great mycoplasmologist.</title>
        <authorList>
            <person name="Ramirez A.S."/>
            <person name="Poveda C."/>
            <person name="Suarez-Perez A."/>
            <person name="Rosales R.S."/>
            <person name="Dijkman R."/>
            <person name="Feberwee A."/>
            <person name="Spergser J."/>
            <person name="Szostak M.P."/>
            <person name="Ressel L."/>
            <person name="Calabuig P."/>
            <person name="Catania S."/>
            <person name="Gobbo F."/>
            <person name="Timofte D."/>
            <person name="Poveda J.B."/>
        </authorList>
    </citation>
    <scope>NUCLEOTIDE SEQUENCE</scope>
    <source>
        <strain evidence="4">T264</strain>
    </source>
</reference>
<dbReference type="Proteomes" id="UP001216384">
    <property type="component" value="Unassembled WGS sequence"/>
</dbReference>
<evidence type="ECO:0000313" key="4">
    <source>
        <dbReference type="EMBL" id="MDC4183304.1"/>
    </source>
</evidence>
<evidence type="ECO:0000256" key="1">
    <source>
        <dbReference type="ARBA" id="ARBA00007914"/>
    </source>
</evidence>
<keyword evidence="2" id="KW-1133">Transmembrane helix</keyword>
<organism evidence="4 5">
    <name type="scientific">Mycoplasma bradburyae</name>
    <dbReference type="NCBI Taxonomy" id="2963128"/>
    <lineage>
        <taxon>Bacteria</taxon>
        <taxon>Bacillati</taxon>
        <taxon>Mycoplasmatota</taxon>
        <taxon>Mollicutes</taxon>
        <taxon>Mycoplasmataceae</taxon>
        <taxon>Mycoplasma</taxon>
    </lineage>
</organism>
<dbReference type="InterPro" id="IPR022116">
    <property type="entry name" value="P1_N"/>
</dbReference>
<dbReference type="GO" id="GO:0003677">
    <property type="term" value="F:DNA binding"/>
    <property type="evidence" value="ECO:0007669"/>
    <property type="project" value="InterPro"/>
</dbReference>
<dbReference type="GO" id="GO:0045892">
    <property type="term" value="P:negative regulation of DNA-templated transcription"/>
    <property type="evidence" value="ECO:0007669"/>
    <property type="project" value="InterPro"/>
</dbReference>
<comment type="similarity">
    <text evidence="1">Belongs to the adhesin P1 family.</text>
</comment>
<feature type="transmembrane region" description="Helical" evidence="2">
    <location>
        <begin position="739"/>
        <end position="764"/>
    </location>
</feature>
<feature type="domain" description="Adhesin P1 N-terminal" evidence="3">
    <location>
        <begin position="83"/>
        <end position="323"/>
    </location>
</feature>
<accession>A0AAW6HNP7</accession>
<evidence type="ECO:0000259" key="3">
    <source>
        <dbReference type="Pfam" id="PF12378"/>
    </source>
</evidence>
<keyword evidence="2" id="KW-0472">Membrane</keyword>
<proteinExistence type="inferred from homology"/>
<dbReference type="Gene3D" id="3.40.30.10">
    <property type="entry name" value="Glutaredoxin"/>
    <property type="match status" value="1"/>
</dbReference>
<dbReference type="EMBL" id="JAJHZP010000013">
    <property type="protein sequence ID" value="MDC4183304.1"/>
    <property type="molecule type" value="Genomic_DNA"/>
</dbReference>
<dbReference type="GO" id="GO:0046685">
    <property type="term" value="P:response to arsenic-containing substance"/>
    <property type="evidence" value="ECO:0007669"/>
    <property type="project" value="InterPro"/>
</dbReference>
<evidence type="ECO:0000313" key="5">
    <source>
        <dbReference type="Proteomes" id="UP001216384"/>
    </source>
</evidence>
<dbReference type="InterPro" id="IPR010712">
    <property type="entry name" value="Arsenical-R_ArsD"/>
</dbReference>
<evidence type="ECO:0000256" key="2">
    <source>
        <dbReference type="SAM" id="Phobius"/>
    </source>
</evidence>
<keyword evidence="2" id="KW-0812">Transmembrane</keyword>
<dbReference type="Pfam" id="PF06953">
    <property type="entry name" value="ArsD"/>
    <property type="match status" value="1"/>
</dbReference>
<name>A0AAW6HNP7_9MOLU</name>
<gene>
    <name evidence="4" type="ORF">LNO71_01415</name>
</gene>
<sequence length="988" mass="113606">MLIRKLKKLIFISLTFLLSLLLLLLFGLLKPSNNNGFIYSNRLKNQAELSVSNTTDTINDNGSIYRKSIEKFDPTQKPGYEHNNNFNGLKLTNGGYIFISGENDSDIYRTDYFYNTLWIYRFESRNSVSRHVIEVIQDTNDPSSFYVLTAPKNNDEIAIRAYSNGDPTGFGSITKLKENLDRDINKRVDFQAEIFIDPQSLISNIPSSWNNSPEFLKNTVGLTNNGQFVFSYNNYLSNLANVVIYRQNIYIVGGNGNIDPMISDRFQSLGIFRIDKNLNSVIGWPYAVLIGGWVNHNNNNKSVNLPIFEDDRFSYVIRGAIAGAKVISDTGQIQIGGSFSIGDDNVLNFGDNDVKPVRSNSTDLQLLGTFRLNLTVLDSLGAFVSPIEDSPNTNLKKLNPMFLTVSGYEDFNFNNNGELFNNKEELRLKSKLSSTSNYFYNNVSNFSFGFDFGAFTMQFNDLTIVFDTNDRYYVIQPPSTLMNHFGSGNDKYNWDNYVNSISSANYASIRDDTANNTIIIFWSKKKQNVDNKVALVYVVEKKNGGYISRLITSINQNILDKTQQISNDSNFGIYPIKNVVSLNGIQNILVYLDSNNSNLNALSLFNFSIDEATDQLIIDNNYQNTISARDAYLGNGELLLNPGNDDLFVYNVQKIITPYGDDYRIKNQYINLFIKYNRGTNNRRPNLLLLIKKEDLDLMNQSFKMQALVQNPLVKNYYEPIPGLNFKYRYYGFGANPSWVFRFIIIASIVFFVPLVWIGIIFVLRFYGFSLRDYIEIEKKKHNEKQLLSSFKEIIDDYEKNLVNDSKKGSLIEKQYGELMKMIDVAQHRQFNEKLKVYLFESSVISKTEGDDLGMRLLKTKLQLLQRYLIDNGVACYRYNLKDHKDIFLSNPKLINHLKKTNFKLPVIMDNNDILHFGSYPTNEEISSMFGININWLKKIDALTWRIVHDKNNQNFYNSPKFSNAYVDNLMNQLRNIPPNRYQSQQRK</sequence>
<protein>
    <submittedName>
        <fullName evidence="4">Arsenic metallochaperone ArsD family protein</fullName>
    </submittedName>
</protein>
<comment type="caution">
    <text evidence="4">The sequence shown here is derived from an EMBL/GenBank/DDBJ whole genome shotgun (WGS) entry which is preliminary data.</text>
</comment>
<dbReference type="Pfam" id="PF12378">
    <property type="entry name" value="P1_N"/>
    <property type="match status" value="1"/>
</dbReference>